<keyword evidence="2" id="KW-0732">Signal</keyword>
<gene>
    <name evidence="3" type="primary">BXL7</name>
    <name evidence="3" type="ORF">SDJN03_08450</name>
</gene>
<dbReference type="GO" id="GO:0046556">
    <property type="term" value="F:alpha-L-arabinofuranosidase activity"/>
    <property type="evidence" value="ECO:0007669"/>
    <property type="project" value="TreeGrafter"/>
</dbReference>
<evidence type="ECO:0000313" key="3">
    <source>
        <dbReference type="EMBL" id="KAG6598672.1"/>
    </source>
</evidence>
<dbReference type="GO" id="GO:0009044">
    <property type="term" value="F:xylan 1,4-beta-xylosidase activity"/>
    <property type="evidence" value="ECO:0007669"/>
    <property type="project" value="InterPro"/>
</dbReference>
<accession>A0AAV6NIC9</accession>
<dbReference type="GO" id="GO:0045493">
    <property type="term" value="P:xylan catabolic process"/>
    <property type="evidence" value="ECO:0007669"/>
    <property type="project" value="InterPro"/>
</dbReference>
<dbReference type="InterPro" id="IPR044993">
    <property type="entry name" value="BXL"/>
</dbReference>
<dbReference type="GO" id="GO:0009505">
    <property type="term" value="C:plant-type cell wall"/>
    <property type="evidence" value="ECO:0007669"/>
    <property type="project" value="TreeGrafter"/>
</dbReference>
<sequence length="152" mass="16625">MASSSSSSFPRRMELQKLLLSAAVFSALLSLSAVQTAAQPRYACDTSNPLTKTLPFCKTSMPMEERVRDVVSRLALDEKILQLVNDAPAIPRLGIPAHEWWSEALHGLADFGYGISFRGTIPAATLFPQVILTAATFDAKLWYQIGQVESNP</sequence>
<keyword evidence="4" id="KW-1185">Reference proteome</keyword>
<comment type="similarity">
    <text evidence="1">Belongs to the glycosyl hydrolase 3 family.</text>
</comment>
<feature type="signal peptide" evidence="2">
    <location>
        <begin position="1"/>
        <end position="38"/>
    </location>
</feature>
<dbReference type="EMBL" id="JAGKQH010000005">
    <property type="protein sequence ID" value="KAG6598672.1"/>
    <property type="molecule type" value="Genomic_DNA"/>
</dbReference>
<evidence type="ECO:0000256" key="1">
    <source>
        <dbReference type="ARBA" id="ARBA00005336"/>
    </source>
</evidence>
<proteinExistence type="inferred from homology"/>
<reference evidence="3 4" key="1">
    <citation type="journal article" date="2021" name="Hortic Res">
        <title>The domestication of Cucurbita argyrosperma as revealed by the genome of its wild relative.</title>
        <authorList>
            <person name="Barrera-Redondo J."/>
            <person name="Sanchez-de la Vega G."/>
            <person name="Aguirre-Liguori J.A."/>
            <person name="Castellanos-Morales G."/>
            <person name="Gutierrez-Guerrero Y.T."/>
            <person name="Aguirre-Dugua X."/>
            <person name="Aguirre-Planter E."/>
            <person name="Tenaillon M.I."/>
            <person name="Lira-Saade R."/>
            <person name="Eguiarte L.E."/>
        </authorList>
    </citation>
    <scope>NUCLEOTIDE SEQUENCE [LARGE SCALE GENOMIC DNA]</scope>
    <source>
        <strain evidence="3">JBR-2021</strain>
    </source>
</reference>
<dbReference type="PANTHER" id="PTHR42721:SF3">
    <property type="entry name" value="BETA-D-XYLOSIDASE 5-RELATED"/>
    <property type="match status" value="1"/>
</dbReference>
<feature type="non-terminal residue" evidence="3">
    <location>
        <position position="1"/>
    </location>
</feature>
<dbReference type="AlphaFoldDB" id="A0AAV6NIC9"/>
<dbReference type="Proteomes" id="UP000685013">
    <property type="component" value="Chromosome 5"/>
</dbReference>
<evidence type="ECO:0000313" key="4">
    <source>
        <dbReference type="Proteomes" id="UP000685013"/>
    </source>
</evidence>
<organism evidence="3 4">
    <name type="scientific">Cucurbita argyrosperma subsp. sororia</name>
    <dbReference type="NCBI Taxonomy" id="37648"/>
    <lineage>
        <taxon>Eukaryota</taxon>
        <taxon>Viridiplantae</taxon>
        <taxon>Streptophyta</taxon>
        <taxon>Embryophyta</taxon>
        <taxon>Tracheophyta</taxon>
        <taxon>Spermatophyta</taxon>
        <taxon>Magnoliopsida</taxon>
        <taxon>eudicotyledons</taxon>
        <taxon>Gunneridae</taxon>
        <taxon>Pentapetalae</taxon>
        <taxon>rosids</taxon>
        <taxon>fabids</taxon>
        <taxon>Cucurbitales</taxon>
        <taxon>Cucurbitaceae</taxon>
        <taxon>Cucurbiteae</taxon>
        <taxon>Cucurbita</taxon>
    </lineage>
</organism>
<name>A0AAV6NIC9_9ROSI</name>
<dbReference type="GO" id="GO:0031222">
    <property type="term" value="P:arabinan catabolic process"/>
    <property type="evidence" value="ECO:0007669"/>
    <property type="project" value="TreeGrafter"/>
</dbReference>
<comment type="caution">
    <text evidence="3">The sequence shown here is derived from an EMBL/GenBank/DDBJ whole genome shotgun (WGS) entry which is preliminary data.</text>
</comment>
<protein>
    <submittedName>
        <fullName evidence="3">Beta-D-xylosidase 7</fullName>
    </submittedName>
</protein>
<feature type="chain" id="PRO_5043753391" evidence="2">
    <location>
        <begin position="39"/>
        <end position="152"/>
    </location>
</feature>
<dbReference type="PANTHER" id="PTHR42721">
    <property type="entry name" value="SUGAR HYDROLASE-RELATED"/>
    <property type="match status" value="1"/>
</dbReference>
<evidence type="ECO:0000256" key="2">
    <source>
        <dbReference type="SAM" id="SignalP"/>
    </source>
</evidence>